<reference evidence="2" key="1">
    <citation type="journal article" date="2014" name="Front. Microbiol.">
        <title>High frequency of phylogenetically diverse reductive dehalogenase-homologous genes in deep subseafloor sedimentary metagenomes.</title>
        <authorList>
            <person name="Kawai M."/>
            <person name="Futagami T."/>
            <person name="Toyoda A."/>
            <person name="Takaki Y."/>
            <person name="Nishi S."/>
            <person name="Hori S."/>
            <person name="Arai W."/>
            <person name="Tsubouchi T."/>
            <person name="Morono Y."/>
            <person name="Uchiyama I."/>
            <person name="Ito T."/>
            <person name="Fujiyama A."/>
            <person name="Inagaki F."/>
            <person name="Takami H."/>
        </authorList>
    </citation>
    <scope>NUCLEOTIDE SEQUENCE</scope>
    <source>
        <strain evidence="2">Expedition CK06-06</strain>
    </source>
</reference>
<organism evidence="2">
    <name type="scientific">marine sediment metagenome</name>
    <dbReference type="NCBI Taxonomy" id="412755"/>
    <lineage>
        <taxon>unclassified sequences</taxon>
        <taxon>metagenomes</taxon>
        <taxon>ecological metagenomes</taxon>
    </lineage>
</organism>
<dbReference type="PANTHER" id="PTHR11060:SF0">
    <property type="entry name" value="PROTEIN MEMO1"/>
    <property type="match status" value="1"/>
</dbReference>
<dbReference type="InterPro" id="IPR002737">
    <property type="entry name" value="MEMO1_fam"/>
</dbReference>
<name>X0ZZQ2_9ZZZZ</name>
<dbReference type="AlphaFoldDB" id="X0ZZQ2"/>
<dbReference type="EMBL" id="BART01015846">
    <property type="protein sequence ID" value="GAG75360.1"/>
    <property type="molecule type" value="Genomic_DNA"/>
</dbReference>
<dbReference type="Pfam" id="PF01875">
    <property type="entry name" value="Memo"/>
    <property type="match status" value="1"/>
</dbReference>
<dbReference type="Gene3D" id="3.40.830.10">
    <property type="entry name" value="LigB-like"/>
    <property type="match status" value="1"/>
</dbReference>
<evidence type="ECO:0000313" key="2">
    <source>
        <dbReference type="EMBL" id="GAG75360.1"/>
    </source>
</evidence>
<comment type="similarity">
    <text evidence="1">Belongs to the MEMO1 family.</text>
</comment>
<dbReference type="PANTHER" id="PTHR11060">
    <property type="entry name" value="PROTEIN MEMO1"/>
    <property type="match status" value="1"/>
</dbReference>
<evidence type="ECO:0000256" key="1">
    <source>
        <dbReference type="ARBA" id="ARBA00006315"/>
    </source>
</evidence>
<evidence type="ECO:0008006" key="3">
    <source>
        <dbReference type="Google" id="ProtNLM"/>
    </source>
</evidence>
<dbReference type="NCBIfam" id="TIGR04336">
    <property type="entry name" value="AmmeMemoSam_B"/>
    <property type="match status" value="1"/>
</dbReference>
<accession>X0ZZQ2</accession>
<dbReference type="CDD" id="cd07361">
    <property type="entry name" value="MEMO_like"/>
    <property type="match status" value="1"/>
</dbReference>
<dbReference type="SUPFAM" id="SSF53213">
    <property type="entry name" value="LigB-like"/>
    <property type="match status" value="1"/>
</dbReference>
<protein>
    <recommendedName>
        <fullName evidence="3">AmmeMemoRadiSam system protein B</fullName>
    </recommendedName>
</protein>
<sequence>MDSRKDIRESVAAGSFYPQDPDVLKKQINKFLDNAESQNLKNIKALVCPHAGYVYSGQIAAHSYKQIIGRKFDCVIIIAPSHAEYFDFISIYSGKAYRTPLGLVDVDSERSKILASQSSNIKLSPCGHRNEHSLEVQLPFLQLAIGNFKIIPIVMGQQNKKNIDELGDAIGNLFKGDSILIIASTDLSHYYPYEIAVSLDKKVEKLIKTFD</sequence>
<gene>
    <name evidence="2" type="ORF">S01H4_30663</name>
</gene>
<proteinExistence type="inferred from homology"/>
<comment type="caution">
    <text evidence="2">The sequence shown here is derived from an EMBL/GenBank/DDBJ whole genome shotgun (WGS) entry which is preliminary data.</text>
</comment>
<feature type="non-terminal residue" evidence="2">
    <location>
        <position position="211"/>
    </location>
</feature>